<name>A0ABP4LTV7_9ACTN</name>
<sequence length="115" mass="11885">MSVVSMTEAALTIELTAAEKVAGLRGDVTIPLTAITAVEVVPDALAAGRGLRAPGLAVPGLRKIGTWRTWDGAEFVVAGRGQAGVRLTLTGHRLASVLLGDDDAESLAERIRAAR</sequence>
<proteinExistence type="predicted"/>
<evidence type="ECO:0008006" key="3">
    <source>
        <dbReference type="Google" id="ProtNLM"/>
    </source>
</evidence>
<protein>
    <recommendedName>
        <fullName evidence="3">Bacterial Pleckstrin homology domain-containing protein</fullName>
    </recommendedName>
</protein>
<comment type="caution">
    <text evidence="1">The sequence shown here is derived from an EMBL/GenBank/DDBJ whole genome shotgun (WGS) entry which is preliminary data.</text>
</comment>
<keyword evidence="2" id="KW-1185">Reference proteome</keyword>
<gene>
    <name evidence="1" type="ORF">GCM10009827_055020</name>
</gene>
<evidence type="ECO:0000313" key="2">
    <source>
        <dbReference type="Proteomes" id="UP001501470"/>
    </source>
</evidence>
<evidence type="ECO:0000313" key="1">
    <source>
        <dbReference type="EMBL" id="GAA1530435.1"/>
    </source>
</evidence>
<organism evidence="1 2">
    <name type="scientific">Dactylosporangium maewongense</name>
    <dbReference type="NCBI Taxonomy" id="634393"/>
    <lineage>
        <taxon>Bacteria</taxon>
        <taxon>Bacillati</taxon>
        <taxon>Actinomycetota</taxon>
        <taxon>Actinomycetes</taxon>
        <taxon>Micromonosporales</taxon>
        <taxon>Micromonosporaceae</taxon>
        <taxon>Dactylosporangium</taxon>
    </lineage>
</organism>
<dbReference type="EMBL" id="BAAAQD010000011">
    <property type="protein sequence ID" value="GAA1530435.1"/>
    <property type="molecule type" value="Genomic_DNA"/>
</dbReference>
<dbReference type="Proteomes" id="UP001501470">
    <property type="component" value="Unassembled WGS sequence"/>
</dbReference>
<accession>A0ABP4LTV7</accession>
<reference evidence="2" key="1">
    <citation type="journal article" date="2019" name="Int. J. Syst. Evol. Microbiol.">
        <title>The Global Catalogue of Microorganisms (GCM) 10K type strain sequencing project: providing services to taxonomists for standard genome sequencing and annotation.</title>
        <authorList>
            <consortium name="The Broad Institute Genomics Platform"/>
            <consortium name="The Broad Institute Genome Sequencing Center for Infectious Disease"/>
            <person name="Wu L."/>
            <person name="Ma J."/>
        </authorList>
    </citation>
    <scope>NUCLEOTIDE SEQUENCE [LARGE SCALE GENOMIC DNA]</scope>
    <source>
        <strain evidence="2">JCM 15933</strain>
    </source>
</reference>
<dbReference type="RefSeq" id="WP_344505021.1">
    <property type="nucleotide sequence ID" value="NZ_BAAAQD010000011.1"/>
</dbReference>